<dbReference type="Gene3D" id="1.20.120.1080">
    <property type="match status" value="1"/>
</dbReference>
<dbReference type="Gene3D" id="3.30.160.20">
    <property type="match status" value="1"/>
</dbReference>
<evidence type="ECO:0000256" key="6">
    <source>
        <dbReference type="SAM" id="MobiDB-lite"/>
    </source>
</evidence>
<organism evidence="9">
    <name type="scientific">Cryptosporidium hominis</name>
    <dbReference type="NCBI Taxonomy" id="237895"/>
    <lineage>
        <taxon>Eukaryota</taxon>
        <taxon>Sar</taxon>
        <taxon>Alveolata</taxon>
        <taxon>Apicomplexa</taxon>
        <taxon>Conoidasida</taxon>
        <taxon>Coccidia</taxon>
        <taxon>Eucoccidiorida</taxon>
        <taxon>Eimeriorina</taxon>
        <taxon>Cryptosporidiidae</taxon>
        <taxon>Cryptosporidium</taxon>
    </lineage>
</organism>
<evidence type="ECO:0000259" key="7">
    <source>
        <dbReference type="PROSITE" id="PS51192"/>
    </source>
</evidence>
<accession>A0A0S4TI39</accession>
<evidence type="ECO:0000256" key="1">
    <source>
        <dbReference type="ARBA" id="ARBA00008792"/>
    </source>
</evidence>
<feature type="region of interest" description="Disordered" evidence="6">
    <location>
        <begin position="706"/>
        <end position="727"/>
    </location>
</feature>
<dbReference type="VEuPathDB" id="CryptoDB:GY17_00001905"/>
<reference evidence="9" key="1">
    <citation type="submission" date="2015-08" db="EMBL/GenBank/DDBJ databases">
        <authorList>
            <person name="Babu N.S."/>
            <person name="Beckwith C.J."/>
            <person name="Beseler K.G."/>
            <person name="Brison A."/>
            <person name="Carone J.V."/>
            <person name="Caskin T.P."/>
            <person name="Diamond M."/>
            <person name="Durham M.E."/>
            <person name="Foxe J.M."/>
            <person name="Go M."/>
            <person name="Henderson B.A."/>
            <person name="Jones I.B."/>
            <person name="McGettigan J.A."/>
            <person name="Micheletti S.J."/>
            <person name="Nasrallah M.E."/>
            <person name="Ortiz D."/>
            <person name="Piller C.R."/>
            <person name="Privatt S.R."/>
            <person name="Schneider S.L."/>
            <person name="Sharp S."/>
            <person name="Smith T.C."/>
            <person name="Stanton J.D."/>
            <person name="Ullery H.E."/>
            <person name="Wilson R.J."/>
            <person name="Serrano M.G."/>
            <person name="Buck G."/>
            <person name="Lee V."/>
            <person name="Wang Y."/>
            <person name="Carvalho R."/>
            <person name="Voegtly L."/>
            <person name="Shi R."/>
            <person name="Duckworth R."/>
            <person name="Johnson A."/>
            <person name="Loviza R."/>
            <person name="Walstead R."/>
            <person name="Shah Z."/>
            <person name="Kiflezghi M."/>
            <person name="Wade K."/>
            <person name="Ball S.L."/>
            <person name="Bradley K.W."/>
            <person name="Asai D.J."/>
            <person name="Bowman C.A."/>
            <person name="Russell D.A."/>
            <person name="Pope W.H."/>
            <person name="Jacobs-Sera D."/>
            <person name="Hendrix R.W."/>
            <person name="Hatfull G.F."/>
        </authorList>
    </citation>
    <scope>NUCLEOTIDE SEQUENCE [LARGE SCALE GENOMIC DNA]</scope>
</reference>
<evidence type="ECO:0000256" key="4">
    <source>
        <dbReference type="ARBA" id="ARBA00022806"/>
    </source>
</evidence>
<dbReference type="InterPro" id="IPR007502">
    <property type="entry name" value="Helicase-assoc_dom"/>
</dbReference>
<dbReference type="VEuPathDB" id="CryptoDB:ChTU502y2012_407g0575"/>
<dbReference type="SUPFAM" id="SSF52540">
    <property type="entry name" value="P-loop containing nucleoside triphosphate hydrolases"/>
    <property type="match status" value="1"/>
</dbReference>
<protein>
    <submittedName>
        <fullName evidence="9">Uncharacterized protein</fullName>
    </submittedName>
</protein>
<keyword evidence="3" id="KW-0378">Hydrolase</keyword>
<dbReference type="CDD" id="cd18791">
    <property type="entry name" value="SF2_C_RHA"/>
    <property type="match status" value="1"/>
</dbReference>
<sequence length="1396" mass="160681">MSKKTEKTTNPDPKMKKGISNSGSKNISEENQGKKLSSKTNVNSGSTKGEEIEVKKIPLFEMKPYMRTPKVLLNNYCQKEKRPKPIYNKLVANKGMFRYVVILNDPKGKEENSMRFETKESFINNDLAQHYAALLALRHLEGSRPLYKLFPAPLDEAWLSMDTNNPLVSRNNEFVSQKEKALFESEKKRMQAEKKNKIDITDQKQKLEIPRLSMSYNIRKKTIGIVAKHFPMLSKSYSFKSWLFDNCNNFSGLPRLVSRPKLVSLNLERMNDIMKEKYSSFLKSNGLNVKMILLSLKYWCGIDNKDKEGIIKLIESCGFDNERSLTAFNVVMKEIDEYNKSMKDLFKLQKGVYMDHFRISNICIVTDIEISSYPKHYIAWLCIMWLSIHLKENDLPQLITPKKAQIEVKDYSNSKESKNEEIDLISDKIKNLFVSKLENNSKSDYEIEEISKNSPKPPLESANLFKARRYDHLSASMNAEKIIEKLKSNQILVVKGETGCGKTTQIPILVYEGITQFTEGMIYCSEPRRLAAISVSTRVRNEAIKENQHVKKHLVGHSVRLDHYVTNSTKLVYCTHGILINIIKSELMGISSSDIDTNQFKIPANSVLILDEAHERSLDVDLLLYFMKQLSYKRSDIKLVIMSASIDVFEFVKYFNKSYNDKIESNTTITATQEQINKESVFKIDTINLPGRTPFPIEVSYLPLKQKKQQNTQSQNNNDTSSTQDDEEYLDLGSNICKPLDIPKLKDHILNIIKSLGNQEGSVLIFLGGIGDVNHLTKLLKREFDENEQDQEGFKDFKEKVQLPIPLHVLACHSNVNYNDQLEIFKPVKGKRKVIVSTNIAEVSLTIEDIRFVIDTGRVRISIYDPIRHVTSLQEVLISKSSAQQRMGRAGRTAPGKCFRLFTEEELQSQPLEITPEILRLPIEHIILDILCYLGNLPPDKDSNLASSRGLRNSFKLIQLIHSLQDFFTPPSLSSIENSLLSLRNYGALDDQFRITPLGELLSRWPVDLSIGILFIYGLIFDCIDPIVTIASFLTCEIPWKLEERHLPKSSTNCDYMIFIKVYNFYLEHFKSNSKYKTPRLISNLENIENHQLPFDPKCLDISKMETIYQTKNHLLRVLSIQETTHGKIDEAQIFSKWNLIQTCLAASLYPNVACIRLPKRIKYVESGNGLFAETIQFNKLLLFRKNRLSKKSIGHFFTPQPKEKPITISQAYDIVKESQDVSRVFLSESTAIYNRMYDLGTYHCIMYMSLFQSFAQKKTVLRFPISISMYSLLLFASDSLQLNPLSLINQMKKISLNPNHPKSKKDQPNDQNHIDPEDSLNHILIDDWILLQCPGQIQSILWYFRYVVRDFIQFLSQKLLESKSVTPLSSNHSEVNTFFTVKETNEILELLHFLI</sequence>
<keyword evidence="2" id="KW-0547">Nucleotide-binding</keyword>
<dbReference type="InterPro" id="IPR027417">
    <property type="entry name" value="P-loop_NTPase"/>
</dbReference>
<feature type="compositionally biased region" description="Low complexity" evidence="6">
    <location>
        <begin position="709"/>
        <end position="723"/>
    </location>
</feature>
<feature type="domain" description="Helicase C-terminal" evidence="8">
    <location>
        <begin position="744"/>
        <end position="934"/>
    </location>
</feature>
<dbReference type="InterPro" id="IPR014001">
    <property type="entry name" value="Helicase_ATP-bd"/>
</dbReference>
<feature type="region of interest" description="Disordered" evidence="6">
    <location>
        <begin position="1"/>
        <end position="48"/>
    </location>
</feature>
<dbReference type="Pfam" id="PF00270">
    <property type="entry name" value="DEAD"/>
    <property type="match status" value="1"/>
</dbReference>
<keyword evidence="4" id="KW-0347">Helicase</keyword>
<dbReference type="SMART" id="SM00847">
    <property type="entry name" value="HA2"/>
    <property type="match status" value="1"/>
</dbReference>
<dbReference type="EMBL" id="LN877953">
    <property type="protein sequence ID" value="CUV07094.1"/>
    <property type="molecule type" value="Genomic_DNA"/>
</dbReference>
<dbReference type="VEuPathDB" id="CryptoDB:Chro.70141"/>
<dbReference type="GO" id="GO:0004386">
    <property type="term" value="F:helicase activity"/>
    <property type="evidence" value="ECO:0007669"/>
    <property type="project" value="UniProtKB-KW"/>
</dbReference>
<dbReference type="PROSITE" id="PS00690">
    <property type="entry name" value="DEAH_ATP_HELICASE"/>
    <property type="match status" value="1"/>
</dbReference>
<dbReference type="PANTHER" id="PTHR18934">
    <property type="entry name" value="ATP-DEPENDENT RNA HELICASE"/>
    <property type="match status" value="1"/>
</dbReference>
<dbReference type="VEuPathDB" id="CryptoDB:Chro.80471"/>
<comment type="similarity">
    <text evidence="1">Belongs to the DEAD box helicase family. DEAH subfamily.</text>
</comment>
<dbReference type="PANTHER" id="PTHR18934:SF99">
    <property type="entry name" value="ATP-DEPENDENT RNA HELICASE DHX37-RELATED"/>
    <property type="match status" value="1"/>
</dbReference>
<dbReference type="GO" id="GO:0016787">
    <property type="term" value="F:hydrolase activity"/>
    <property type="evidence" value="ECO:0007669"/>
    <property type="project" value="UniProtKB-KW"/>
</dbReference>
<feature type="domain" description="Helicase ATP-binding" evidence="7">
    <location>
        <begin position="483"/>
        <end position="664"/>
    </location>
</feature>
<evidence type="ECO:0000256" key="5">
    <source>
        <dbReference type="ARBA" id="ARBA00022840"/>
    </source>
</evidence>
<dbReference type="GO" id="GO:0005524">
    <property type="term" value="F:ATP binding"/>
    <property type="evidence" value="ECO:0007669"/>
    <property type="project" value="UniProtKB-KW"/>
</dbReference>
<dbReference type="GO" id="GO:0003723">
    <property type="term" value="F:RNA binding"/>
    <property type="evidence" value="ECO:0007669"/>
    <property type="project" value="TreeGrafter"/>
</dbReference>
<dbReference type="Pfam" id="PF00271">
    <property type="entry name" value="Helicase_C"/>
    <property type="match status" value="1"/>
</dbReference>
<keyword evidence="5" id="KW-0067">ATP-binding</keyword>
<feature type="compositionally biased region" description="Basic and acidic residues" evidence="6">
    <location>
        <begin position="1"/>
        <end position="15"/>
    </location>
</feature>
<evidence type="ECO:0000256" key="3">
    <source>
        <dbReference type="ARBA" id="ARBA00022801"/>
    </source>
</evidence>
<dbReference type="Proteomes" id="UP000199752">
    <property type="component" value="Chromosome 7"/>
</dbReference>
<dbReference type="PROSITE" id="PS51192">
    <property type="entry name" value="HELICASE_ATP_BIND_1"/>
    <property type="match status" value="1"/>
</dbReference>
<dbReference type="PROSITE" id="PS51194">
    <property type="entry name" value="HELICASE_CTER"/>
    <property type="match status" value="1"/>
</dbReference>
<gene>
    <name evidence="9" type="ORF">CHUDEA7_1160</name>
</gene>
<dbReference type="SUPFAM" id="SSF54768">
    <property type="entry name" value="dsRNA-binding domain-like"/>
    <property type="match status" value="1"/>
</dbReference>
<dbReference type="SMART" id="SM00487">
    <property type="entry name" value="DEXDc"/>
    <property type="match status" value="1"/>
</dbReference>
<feature type="compositionally biased region" description="Polar residues" evidence="6">
    <location>
        <begin position="34"/>
        <end position="47"/>
    </location>
</feature>
<dbReference type="InterPro" id="IPR011545">
    <property type="entry name" value="DEAD/DEAH_box_helicase_dom"/>
</dbReference>
<evidence type="ECO:0000259" key="8">
    <source>
        <dbReference type="PROSITE" id="PS51194"/>
    </source>
</evidence>
<evidence type="ECO:0000313" key="9">
    <source>
        <dbReference type="EMBL" id="CUV07094.1"/>
    </source>
</evidence>
<proteinExistence type="inferred from homology"/>
<dbReference type="InterPro" id="IPR002464">
    <property type="entry name" value="DNA/RNA_helicase_DEAH_CS"/>
</dbReference>
<dbReference type="CDD" id="cd17917">
    <property type="entry name" value="DEXHc_RHA-like"/>
    <property type="match status" value="1"/>
</dbReference>
<evidence type="ECO:0000256" key="2">
    <source>
        <dbReference type="ARBA" id="ARBA00022741"/>
    </source>
</evidence>
<name>A0A0S4TI39_CRYHO</name>
<dbReference type="Gene3D" id="3.40.50.300">
    <property type="entry name" value="P-loop containing nucleotide triphosphate hydrolases"/>
    <property type="match status" value="2"/>
</dbReference>
<dbReference type="VEuPathDB" id="CryptoDB:CHUDEA7_1160"/>
<dbReference type="SMART" id="SM00490">
    <property type="entry name" value="HELICc"/>
    <property type="match status" value="1"/>
</dbReference>
<dbReference type="InterPro" id="IPR001650">
    <property type="entry name" value="Helicase_C-like"/>
</dbReference>